<comment type="caution">
    <text evidence="2">The sequence shown here is derived from an EMBL/GenBank/DDBJ whole genome shotgun (WGS) entry which is preliminary data.</text>
</comment>
<feature type="compositionally biased region" description="Polar residues" evidence="1">
    <location>
        <begin position="54"/>
        <end position="79"/>
    </location>
</feature>
<dbReference type="Proteomes" id="UP000572817">
    <property type="component" value="Unassembled WGS sequence"/>
</dbReference>
<accession>A0A8H4N737</accession>
<feature type="compositionally biased region" description="Basic and acidic residues" evidence="1">
    <location>
        <begin position="23"/>
        <end position="37"/>
    </location>
</feature>
<evidence type="ECO:0000313" key="3">
    <source>
        <dbReference type="Proteomes" id="UP000572817"/>
    </source>
</evidence>
<reference evidence="2" key="1">
    <citation type="submission" date="2020-04" db="EMBL/GenBank/DDBJ databases">
        <title>Genome Assembly and Annotation of Botryosphaeria dothidea sdau 11-99, a Latent Pathogen of Apple Fruit Ring Rot in China.</title>
        <authorList>
            <person name="Yu C."/>
            <person name="Diao Y."/>
            <person name="Lu Q."/>
            <person name="Zhao J."/>
            <person name="Cui S."/>
            <person name="Peng C."/>
            <person name="He B."/>
            <person name="Liu H."/>
        </authorList>
    </citation>
    <scope>NUCLEOTIDE SEQUENCE [LARGE SCALE GENOMIC DNA]</scope>
    <source>
        <strain evidence="2">Sdau11-99</strain>
    </source>
</reference>
<organism evidence="2 3">
    <name type="scientific">Botryosphaeria dothidea</name>
    <dbReference type="NCBI Taxonomy" id="55169"/>
    <lineage>
        <taxon>Eukaryota</taxon>
        <taxon>Fungi</taxon>
        <taxon>Dikarya</taxon>
        <taxon>Ascomycota</taxon>
        <taxon>Pezizomycotina</taxon>
        <taxon>Dothideomycetes</taxon>
        <taxon>Dothideomycetes incertae sedis</taxon>
        <taxon>Botryosphaeriales</taxon>
        <taxon>Botryosphaeriaceae</taxon>
        <taxon>Botryosphaeria</taxon>
    </lineage>
</organism>
<evidence type="ECO:0000313" key="2">
    <source>
        <dbReference type="EMBL" id="KAF4308306.1"/>
    </source>
</evidence>
<proteinExistence type="predicted"/>
<feature type="compositionally biased region" description="Low complexity" evidence="1">
    <location>
        <begin position="90"/>
        <end position="104"/>
    </location>
</feature>
<keyword evidence="3" id="KW-1185">Reference proteome</keyword>
<gene>
    <name evidence="2" type="ORF">GTA08_BOTSDO04273</name>
</gene>
<protein>
    <submittedName>
        <fullName evidence="2">Uncharacterized protein</fullName>
    </submittedName>
</protein>
<sequence length="104" mass="10594">MTVGTEGTGVQADTDTGASEHAGAPRDGDSEENKAKVSDPTAAAQNPEPVQAAGSEQESNTASETGSDSTAAGNESSDMGSHDKGDQQEDQSQQEPTQQGQEQE</sequence>
<dbReference type="AlphaFoldDB" id="A0A8H4N737"/>
<dbReference type="EMBL" id="WWBZ02000022">
    <property type="protein sequence ID" value="KAF4308306.1"/>
    <property type="molecule type" value="Genomic_DNA"/>
</dbReference>
<name>A0A8H4N737_9PEZI</name>
<feature type="region of interest" description="Disordered" evidence="1">
    <location>
        <begin position="1"/>
        <end position="104"/>
    </location>
</feature>
<evidence type="ECO:0000256" key="1">
    <source>
        <dbReference type="SAM" id="MobiDB-lite"/>
    </source>
</evidence>